<dbReference type="RefSeq" id="WP_168087059.1">
    <property type="nucleotide sequence ID" value="NZ_BHZH01000098.1"/>
</dbReference>
<accession>A0ABX1CAE6</accession>
<proteinExistence type="predicted"/>
<sequence>MSKKTTYSLDELRQRAADRKGGDKLTITAGGKPFSIPMPGFWPDEVKRKALSSRSEGDEPFIRALMGSDAFDRFVAAGGRTDDINLLLQEYKEAQGADLGESSAS</sequence>
<organism evidence="2 3">
    <name type="scientific">Streptomyces bohaiensis</name>
    <dbReference type="NCBI Taxonomy" id="1431344"/>
    <lineage>
        <taxon>Bacteria</taxon>
        <taxon>Bacillati</taxon>
        <taxon>Actinomycetota</taxon>
        <taxon>Actinomycetes</taxon>
        <taxon>Kitasatosporales</taxon>
        <taxon>Streptomycetaceae</taxon>
        <taxon>Streptomyces</taxon>
    </lineage>
</organism>
<keyword evidence="3" id="KW-1185">Reference proteome</keyword>
<dbReference type="EMBL" id="JAAVJC010000018">
    <property type="protein sequence ID" value="NJQ14227.1"/>
    <property type="molecule type" value="Genomic_DNA"/>
</dbReference>
<dbReference type="Proteomes" id="UP000727056">
    <property type="component" value="Unassembled WGS sequence"/>
</dbReference>
<protein>
    <submittedName>
        <fullName evidence="2">Uncharacterized protein</fullName>
    </submittedName>
</protein>
<comment type="caution">
    <text evidence="2">The sequence shown here is derived from an EMBL/GenBank/DDBJ whole genome shotgun (WGS) entry which is preliminary data.</text>
</comment>
<reference evidence="2 3" key="1">
    <citation type="submission" date="2020-03" db="EMBL/GenBank/DDBJ databases">
        <title>Draft genome of Streptomyces sp. ventii, isolated from the Axial Seamount in the Pacific Ocean, and resequencing of the two type strains Streptomyces lonarensis strain NCL 716 and Streptomyces bohaiensis strain 11A07.</title>
        <authorList>
            <person name="Loughran R.M."/>
            <person name="Pfannmuller K.M."/>
            <person name="Wasson B.J."/>
            <person name="Deadmond M.C."/>
            <person name="Paddock B.E."/>
            <person name="Koyack M.J."/>
            <person name="Gallegos D.A."/>
            <person name="Mitchell E.A."/>
            <person name="Ushijima B."/>
            <person name="Saw J.H."/>
            <person name="Mcphail K.L."/>
            <person name="Videau P."/>
        </authorList>
    </citation>
    <scope>NUCLEOTIDE SEQUENCE [LARGE SCALE GENOMIC DNA]</scope>
    <source>
        <strain evidence="2 3">11A07</strain>
    </source>
</reference>
<feature type="compositionally biased region" description="Basic and acidic residues" evidence="1">
    <location>
        <begin position="10"/>
        <end position="23"/>
    </location>
</feature>
<evidence type="ECO:0000256" key="1">
    <source>
        <dbReference type="SAM" id="MobiDB-lite"/>
    </source>
</evidence>
<feature type="region of interest" description="Disordered" evidence="1">
    <location>
        <begin position="1"/>
        <end position="31"/>
    </location>
</feature>
<evidence type="ECO:0000313" key="3">
    <source>
        <dbReference type="Proteomes" id="UP000727056"/>
    </source>
</evidence>
<evidence type="ECO:0000313" key="2">
    <source>
        <dbReference type="EMBL" id="NJQ14227.1"/>
    </source>
</evidence>
<gene>
    <name evidence="2" type="ORF">HCN52_04560</name>
</gene>
<name>A0ABX1CAE6_9ACTN</name>